<feature type="region of interest" description="Disordered" evidence="1">
    <location>
        <begin position="132"/>
        <end position="169"/>
    </location>
</feature>
<accession>A0ABS5AG06</accession>
<keyword evidence="2" id="KW-0812">Transmembrane</keyword>
<name>A0ABS5AG06_9PSEU</name>
<keyword evidence="4" id="KW-1185">Reference proteome</keyword>
<proteinExistence type="predicted"/>
<evidence type="ECO:0000256" key="2">
    <source>
        <dbReference type="SAM" id="Phobius"/>
    </source>
</evidence>
<evidence type="ECO:0000256" key="1">
    <source>
        <dbReference type="SAM" id="MobiDB-lite"/>
    </source>
</evidence>
<keyword evidence="2" id="KW-0472">Membrane</keyword>
<dbReference type="RefSeq" id="WP_086782280.1">
    <property type="nucleotide sequence ID" value="NZ_JAGIOO010000001.1"/>
</dbReference>
<evidence type="ECO:0000313" key="3">
    <source>
        <dbReference type="EMBL" id="MBP2475514.1"/>
    </source>
</evidence>
<feature type="region of interest" description="Disordered" evidence="1">
    <location>
        <begin position="66"/>
        <end position="106"/>
    </location>
</feature>
<feature type="transmembrane region" description="Helical" evidence="2">
    <location>
        <begin position="112"/>
        <end position="130"/>
    </location>
</feature>
<sequence>MDEVRTLAKAGEQVGRALGTGIQVVRKGTEKKLARAEKKLAKRGLTPHQLGESALDTAEEFRQEIGKRGRKARKELAKATKQAKKDLGRRGRKARKQLADRLDPAPKRRRKWPFLLVLLGAAGGAAAWVLSKRPQQVKPVVEEEEAERTERPAGSPSDNGHRPETARTK</sequence>
<feature type="compositionally biased region" description="Basic and acidic residues" evidence="1">
    <location>
        <begin position="97"/>
        <end position="106"/>
    </location>
</feature>
<keyword evidence="2" id="KW-1133">Transmembrane helix</keyword>
<dbReference type="Proteomes" id="UP001519363">
    <property type="component" value="Unassembled WGS sequence"/>
</dbReference>
<protein>
    <recommendedName>
        <fullName evidence="5">DUF3618 domain-containing protein</fullName>
    </recommendedName>
</protein>
<organism evidence="3 4">
    <name type="scientific">Crossiella equi</name>
    <dbReference type="NCBI Taxonomy" id="130796"/>
    <lineage>
        <taxon>Bacteria</taxon>
        <taxon>Bacillati</taxon>
        <taxon>Actinomycetota</taxon>
        <taxon>Actinomycetes</taxon>
        <taxon>Pseudonocardiales</taxon>
        <taxon>Pseudonocardiaceae</taxon>
        <taxon>Crossiella</taxon>
    </lineage>
</organism>
<comment type="caution">
    <text evidence="3">The sequence shown here is derived from an EMBL/GenBank/DDBJ whole genome shotgun (WGS) entry which is preliminary data.</text>
</comment>
<evidence type="ECO:0008006" key="5">
    <source>
        <dbReference type="Google" id="ProtNLM"/>
    </source>
</evidence>
<gene>
    <name evidence="3" type="ORF">JOF53_004386</name>
</gene>
<dbReference type="EMBL" id="JAGIOO010000001">
    <property type="protein sequence ID" value="MBP2475514.1"/>
    <property type="molecule type" value="Genomic_DNA"/>
</dbReference>
<evidence type="ECO:0000313" key="4">
    <source>
        <dbReference type="Proteomes" id="UP001519363"/>
    </source>
</evidence>
<feature type="compositionally biased region" description="Basic and acidic residues" evidence="1">
    <location>
        <begin position="74"/>
        <end position="89"/>
    </location>
</feature>
<feature type="compositionally biased region" description="Basic and acidic residues" evidence="1">
    <location>
        <begin position="159"/>
        <end position="169"/>
    </location>
</feature>
<reference evidence="3 4" key="1">
    <citation type="submission" date="2021-03" db="EMBL/GenBank/DDBJ databases">
        <title>Sequencing the genomes of 1000 actinobacteria strains.</title>
        <authorList>
            <person name="Klenk H.-P."/>
        </authorList>
    </citation>
    <scope>NUCLEOTIDE SEQUENCE [LARGE SCALE GENOMIC DNA]</scope>
    <source>
        <strain evidence="3 4">DSM 44580</strain>
    </source>
</reference>